<organism evidence="2 3">
    <name type="scientific">Streptomyces machairae</name>
    <dbReference type="NCBI Taxonomy" id="3134109"/>
    <lineage>
        <taxon>Bacteria</taxon>
        <taxon>Bacillati</taxon>
        <taxon>Actinomycetota</taxon>
        <taxon>Actinomycetes</taxon>
        <taxon>Kitasatosporales</taxon>
        <taxon>Streptomycetaceae</taxon>
        <taxon>Streptomyces</taxon>
    </lineage>
</organism>
<comment type="caution">
    <text evidence="2">The sequence shown here is derived from an EMBL/GenBank/DDBJ whole genome shotgun (WGS) entry which is preliminary data.</text>
</comment>
<gene>
    <name evidence="2" type="ORF">WKI71_16420</name>
</gene>
<sequence length="77" mass="8267">MRGGSSSAAWRTARRRRSRAARRSALAGTEEGRRAVGLRQPADQDEDELGHRRQPAQQQSGGEAEPALGESDHDGSG</sequence>
<evidence type="ECO:0000313" key="3">
    <source>
        <dbReference type="Proteomes" id="UP001376459"/>
    </source>
</evidence>
<feature type="region of interest" description="Disordered" evidence="1">
    <location>
        <begin position="1"/>
        <end position="77"/>
    </location>
</feature>
<dbReference type="EMBL" id="JBBKAK010000001">
    <property type="protein sequence ID" value="MEJ8669439.1"/>
    <property type="molecule type" value="Genomic_DNA"/>
</dbReference>
<reference evidence="2 3" key="1">
    <citation type="submission" date="2024-03" db="EMBL/GenBank/DDBJ databases">
        <title>Novel Streptomyces species of biotechnological and ecological value are a feature of Machair soil.</title>
        <authorList>
            <person name="Prole J.R."/>
            <person name="Goodfellow M."/>
            <person name="Allenby N."/>
            <person name="Ward A.C."/>
        </authorList>
    </citation>
    <scope>NUCLEOTIDE SEQUENCE [LARGE SCALE GENOMIC DNA]</scope>
    <source>
        <strain evidence="2 3">MS1.AVA.1</strain>
    </source>
</reference>
<dbReference type="Proteomes" id="UP001376459">
    <property type="component" value="Unassembled WGS sequence"/>
</dbReference>
<proteinExistence type="predicted"/>
<name>A0ABU8UKK7_9ACTN</name>
<evidence type="ECO:0000256" key="1">
    <source>
        <dbReference type="SAM" id="MobiDB-lite"/>
    </source>
</evidence>
<accession>A0ABU8UKK7</accession>
<feature type="compositionally biased region" description="Basic residues" evidence="1">
    <location>
        <begin position="12"/>
        <end position="22"/>
    </location>
</feature>
<feature type="compositionally biased region" description="Low complexity" evidence="1">
    <location>
        <begin position="1"/>
        <end position="11"/>
    </location>
</feature>
<keyword evidence="3" id="KW-1185">Reference proteome</keyword>
<protein>
    <submittedName>
        <fullName evidence="2">Uncharacterized protein</fullName>
    </submittedName>
</protein>
<evidence type="ECO:0000313" key="2">
    <source>
        <dbReference type="EMBL" id="MEJ8669439.1"/>
    </source>
</evidence>